<feature type="compositionally biased region" description="Polar residues" evidence="5">
    <location>
        <begin position="494"/>
        <end position="512"/>
    </location>
</feature>
<dbReference type="Gene3D" id="1.20.1160.20">
    <property type="match status" value="2"/>
</dbReference>
<proteinExistence type="predicted"/>
<evidence type="ECO:0000256" key="1">
    <source>
        <dbReference type="ARBA" id="ARBA00004316"/>
    </source>
</evidence>
<evidence type="ECO:0000256" key="5">
    <source>
        <dbReference type="SAM" id="MobiDB-lite"/>
    </source>
</evidence>
<feature type="region of interest" description="Disordered" evidence="5">
    <location>
        <begin position="95"/>
        <end position="114"/>
    </location>
</feature>
<evidence type="ECO:0000256" key="2">
    <source>
        <dbReference type="ARBA" id="ARBA00022737"/>
    </source>
</evidence>
<dbReference type="InterPro" id="IPR051844">
    <property type="entry name" value="USH2_Complex_Protein"/>
</dbReference>
<keyword evidence="2" id="KW-0677">Repeat</keyword>
<comment type="subcellular location">
    <subcellularLocation>
        <location evidence="1">Cell projection</location>
    </subcellularLocation>
</comment>
<evidence type="ECO:0000313" key="7">
    <source>
        <dbReference type="Proteomes" id="UP001152795"/>
    </source>
</evidence>
<dbReference type="PANTHER" id="PTHR23116:SF29">
    <property type="entry name" value="PDZ DOMAIN-CONTAINING PROTEIN 7"/>
    <property type="match status" value="1"/>
</dbReference>
<dbReference type="PROSITE" id="PS50106">
    <property type="entry name" value="PDZ"/>
    <property type="match status" value="3"/>
</dbReference>
<gene>
    <name evidence="6" type="ORF">PACLA_8A078226</name>
</gene>
<dbReference type="SUPFAM" id="SSF50156">
    <property type="entry name" value="PDZ domain-like"/>
    <property type="match status" value="3"/>
</dbReference>
<dbReference type="CDD" id="cd07347">
    <property type="entry name" value="harmonin_N_like"/>
    <property type="match status" value="1"/>
</dbReference>
<keyword evidence="3" id="KW-0966">Cell projection</keyword>
<comment type="caution">
    <text evidence="6">The sequence shown here is derived from an EMBL/GenBank/DDBJ whole genome shotgun (WGS) entry which is preliminary data.</text>
</comment>
<evidence type="ECO:0000256" key="4">
    <source>
        <dbReference type="SAM" id="Coils"/>
    </source>
</evidence>
<dbReference type="Gene3D" id="2.30.42.10">
    <property type="match status" value="3"/>
</dbReference>
<organism evidence="6 7">
    <name type="scientific">Paramuricea clavata</name>
    <name type="common">Red gorgonian</name>
    <name type="synonym">Violescent sea-whip</name>
    <dbReference type="NCBI Taxonomy" id="317549"/>
    <lineage>
        <taxon>Eukaryota</taxon>
        <taxon>Metazoa</taxon>
        <taxon>Cnidaria</taxon>
        <taxon>Anthozoa</taxon>
        <taxon>Octocorallia</taxon>
        <taxon>Malacalcyonacea</taxon>
        <taxon>Plexauridae</taxon>
        <taxon>Paramuricea</taxon>
    </lineage>
</organism>
<dbReference type="InterPro" id="IPR030237">
    <property type="entry name" value="Harmonin_N"/>
</dbReference>
<dbReference type="Proteomes" id="UP001152795">
    <property type="component" value="Unassembled WGS sequence"/>
</dbReference>
<dbReference type="GO" id="GO:0005886">
    <property type="term" value="C:plasma membrane"/>
    <property type="evidence" value="ECO:0007669"/>
    <property type="project" value="TreeGrafter"/>
</dbReference>
<dbReference type="AlphaFoldDB" id="A0A6S7GYV3"/>
<dbReference type="InterPro" id="IPR001478">
    <property type="entry name" value="PDZ"/>
</dbReference>
<dbReference type="InterPro" id="IPR036034">
    <property type="entry name" value="PDZ_sf"/>
</dbReference>
<name>A0A6S7GYV3_PARCT</name>
<reference evidence="6" key="1">
    <citation type="submission" date="2020-04" db="EMBL/GenBank/DDBJ databases">
        <authorList>
            <person name="Alioto T."/>
            <person name="Alioto T."/>
            <person name="Gomez Garrido J."/>
        </authorList>
    </citation>
    <scope>NUCLEOTIDE SEQUENCE</scope>
    <source>
        <strain evidence="6">A484AB</strain>
    </source>
</reference>
<dbReference type="GO" id="GO:0002142">
    <property type="term" value="C:stereocilia ankle link complex"/>
    <property type="evidence" value="ECO:0007669"/>
    <property type="project" value="TreeGrafter"/>
</dbReference>
<feature type="coiled-coil region" evidence="4">
    <location>
        <begin position="691"/>
        <end position="718"/>
    </location>
</feature>
<feature type="compositionally biased region" description="Polar residues" evidence="5">
    <location>
        <begin position="733"/>
        <end position="745"/>
    </location>
</feature>
<dbReference type="OrthoDB" id="10029564at2759"/>
<feature type="compositionally biased region" description="Basic residues" evidence="5">
    <location>
        <begin position="529"/>
        <end position="538"/>
    </location>
</feature>
<feature type="region of interest" description="Disordered" evidence="5">
    <location>
        <begin position="433"/>
        <end position="472"/>
    </location>
</feature>
<evidence type="ECO:0000256" key="3">
    <source>
        <dbReference type="ARBA" id="ARBA00023273"/>
    </source>
</evidence>
<keyword evidence="7" id="KW-1185">Reference proteome</keyword>
<feature type="compositionally biased region" description="Polar residues" evidence="5">
    <location>
        <begin position="97"/>
        <end position="114"/>
    </location>
</feature>
<dbReference type="EMBL" id="CACRXK020002942">
    <property type="protein sequence ID" value="CAB3996775.1"/>
    <property type="molecule type" value="Genomic_DNA"/>
</dbReference>
<dbReference type="SMART" id="SM00228">
    <property type="entry name" value="PDZ"/>
    <property type="match status" value="3"/>
</dbReference>
<dbReference type="GO" id="GO:0032426">
    <property type="term" value="C:stereocilium tip"/>
    <property type="evidence" value="ECO:0007669"/>
    <property type="project" value="TreeGrafter"/>
</dbReference>
<dbReference type="PANTHER" id="PTHR23116">
    <property type="entry name" value="PDZ DOMAIN CONTAINING WHIRLIN AND HARMONIN-RELATED"/>
    <property type="match status" value="1"/>
</dbReference>
<protein>
    <submittedName>
        <fullName evidence="6">PDZ domain-containing 7 isoform X1</fullName>
    </submittedName>
</protein>
<dbReference type="GO" id="GO:0005929">
    <property type="term" value="C:cilium"/>
    <property type="evidence" value="ECO:0007669"/>
    <property type="project" value="TreeGrafter"/>
</dbReference>
<dbReference type="Pfam" id="PF21219">
    <property type="entry name" value="USH1C_N"/>
    <property type="match status" value="1"/>
</dbReference>
<accession>A0A6S7GYV3</accession>
<evidence type="ECO:0000313" key="6">
    <source>
        <dbReference type="EMBL" id="CAB3996775.1"/>
    </source>
</evidence>
<dbReference type="FunFam" id="2.30.42.10:FF:000087">
    <property type="entry name" value="Whirlin a"/>
    <property type="match status" value="1"/>
</dbReference>
<feature type="region of interest" description="Disordered" evidence="5">
    <location>
        <begin position="726"/>
        <end position="745"/>
    </location>
</feature>
<keyword evidence="4" id="KW-0175">Coiled coil</keyword>
<sequence length="912" mass="101171">MSSPTASSRNAETLKKFQRDVSRLLTDRDRDYLHDVLKDFHAGRSVEHLVTSLKSCLDTPKKMDLLADIRNLLPPSYRSRFDNLAPYNLMSKPFRPPSQTTIHKTHSTNSLKTKTNESFRVVNLQKPAPDSTLGFSIRGGREFGTGVYISNVDENTMALKEGLQVGDQVIECNGIDFENITHSSAVKLLSGISKVKLVVKSEGRVPEFNEIKAGFSWVDSHGLPVEDVFNGSDNSDKASSEHHSLEFQPNINLLNSMDEKRINFTIDLINNSFIGFNLRGGNEYRLGIYVSKVDRESVAEQAGLQVGDLILDVNGTSFESIPHQEAVDFVKSQEHIIMTVKSVGILPAAKLFYSDVSWIYPDGTKANVSHETMQDMLSLPVPDLSFQEVLRRDSSVQVDLMERGPSPALSRSDIGIQADAPERDIQIQVSEPVFSSTPAPIPPEEQPTRTQQETGAIQADPRQVPEPSPYDVIQSVSPYVTSLNTKTAKLKSGDNGSTGSVNERSSNGSGVSSEDFLSRPSDNEDGPNNRKRKVKKSKSFLQKQGDKIKAKLSFRKKGDQKHKVRKKGDKEMMSHVDNRCKNLLDDNDYNTVMMQIRMYKDQEEDVEGLVNNLLLTLDSPRKAILLRDIRAIILPYDVGRFDAMISNREVEALEFYGNKAPASPVLDDNAITAKPKKTIVEAVQDSHGNFQLRTRSEAEQIKKTREELKKERLALKVQGSSILEREAKKTGQDRTSWSNENTNNNIEMGPMIQVIDTSSDSPHLSTFGVPSPPPPPLPPDLPAVEVHDTSFTNQASNSELGNFLTVPDRVSVEYKEEIKDQELTFDLPKIRTSMGISISGGSASRAQPEIRIEKVFPGGAADDDGTLQPGWELISIDGESLQGVSHSEAVDIVRRAYNDKSKSVMHIVCVPT</sequence>
<feature type="region of interest" description="Disordered" evidence="5">
    <location>
        <begin position="487"/>
        <end position="545"/>
    </location>
</feature>
<dbReference type="Pfam" id="PF00595">
    <property type="entry name" value="PDZ"/>
    <property type="match status" value="3"/>
</dbReference>